<evidence type="ECO:0000256" key="1">
    <source>
        <dbReference type="SAM" id="Phobius"/>
    </source>
</evidence>
<reference evidence="3" key="1">
    <citation type="submission" date="2014-09" db="EMBL/GenBank/DDBJ databases">
        <authorList>
            <person name="Gomez-Valero L."/>
        </authorList>
    </citation>
    <scope>NUCLEOTIDE SEQUENCE [LARGE SCALE GENOMIC DNA]</scope>
    <source>
        <strain evidence="3">ATCC35250</strain>
    </source>
</reference>
<dbReference type="KEGG" id="lha:LHA_0814"/>
<name>A0A0A8ULZ4_LEGHA</name>
<keyword evidence="3" id="KW-1185">Reference proteome</keyword>
<dbReference type="RefSeq" id="WP_045105357.1">
    <property type="nucleotide sequence ID" value="NZ_LN681225.1"/>
</dbReference>
<dbReference type="OrthoDB" id="5645942at2"/>
<dbReference type="HOGENOM" id="CLU_1022302_0_0_6"/>
<gene>
    <name evidence="2" type="ORF">LHA_0814</name>
</gene>
<proteinExistence type="predicted"/>
<dbReference type="Proteomes" id="UP000032803">
    <property type="component" value="Chromosome I"/>
</dbReference>
<feature type="transmembrane region" description="Helical" evidence="1">
    <location>
        <begin position="31"/>
        <end position="53"/>
    </location>
</feature>
<protein>
    <submittedName>
        <fullName evidence="2">Uncharacterized protein</fullName>
    </submittedName>
</protein>
<dbReference type="AlphaFoldDB" id="A0A0A8ULZ4"/>
<evidence type="ECO:0000313" key="2">
    <source>
        <dbReference type="EMBL" id="CEK09895.1"/>
    </source>
</evidence>
<dbReference type="EMBL" id="LN681225">
    <property type="protein sequence ID" value="CEK09895.1"/>
    <property type="molecule type" value="Genomic_DNA"/>
</dbReference>
<dbReference type="PATRIC" id="fig|449.7.peg.2902"/>
<sequence>MIGLYSIVVVLTVLIVALIQHYRGIKFKKSWILLVIILIPVLIYTKLYIAPFYHAKTFEADLKKESPLFALLAEKSPLAFQNYIDKAKHDIVYNHAKNILPYTVDFISAELTKYTPHATNESLYNEVKITAEYYDKILKINPLLILFSEFPDKFADQVSIDEVEKIPGDFSKKLMDAKLDIIQSALNTPQLALSPEEINQGQTLLNEIFEALINKYGNDTVEGTFHNPDNPNLDRAVEAKIILEFYQRILDKGEKNAGLILKYIETASASTT</sequence>
<keyword evidence="1" id="KW-1133">Transmembrane helix</keyword>
<feature type="transmembrane region" description="Helical" evidence="1">
    <location>
        <begin position="6"/>
        <end position="24"/>
    </location>
</feature>
<keyword evidence="1" id="KW-0472">Membrane</keyword>
<accession>A0A0A8ULZ4</accession>
<evidence type="ECO:0000313" key="3">
    <source>
        <dbReference type="Proteomes" id="UP000032803"/>
    </source>
</evidence>
<keyword evidence="1" id="KW-0812">Transmembrane</keyword>
<organism evidence="2 3">
    <name type="scientific">Legionella hackeliae</name>
    <dbReference type="NCBI Taxonomy" id="449"/>
    <lineage>
        <taxon>Bacteria</taxon>
        <taxon>Pseudomonadati</taxon>
        <taxon>Pseudomonadota</taxon>
        <taxon>Gammaproteobacteria</taxon>
        <taxon>Legionellales</taxon>
        <taxon>Legionellaceae</taxon>
        <taxon>Legionella</taxon>
    </lineage>
</organism>